<dbReference type="Gene3D" id="3.40.50.300">
    <property type="entry name" value="P-loop containing nucleotide triphosphate hydrolases"/>
    <property type="match status" value="2"/>
</dbReference>
<dbReference type="InterPro" id="IPR011545">
    <property type="entry name" value="DEAD/DEAH_box_helicase_dom"/>
</dbReference>
<dbReference type="GO" id="GO:0046872">
    <property type="term" value="F:metal ion binding"/>
    <property type="evidence" value="ECO:0007669"/>
    <property type="project" value="UniProtKB-KW"/>
</dbReference>
<keyword evidence="12" id="KW-1185">Reference proteome</keyword>
<dbReference type="SMART" id="SM00487">
    <property type="entry name" value="DEXDc"/>
    <property type="match status" value="1"/>
</dbReference>
<dbReference type="CDD" id="cd17930">
    <property type="entry name" value="DEXHc_cas3"/>
    <property type="match status" value="1"/>
</dbReference>
<dbReference type="CDD" id="cd09641">
    <property type="entry name" value="Cas3''_I"/>
    <property type="match status" value="1"/>
</dbReference>
<evidence type="ECO:0000259" key="10">
    <source>
        <dbReference type="PROSITE" id="PS51643"/>
    </source>
</evidence>
<dbReference type="GO" id="GO:0003676">
    <property type="term" value="F:nucleic acid binding"/>
    <property type="evidence" value="ECO:0007669"/>
    <property type="project" value="InterPro"/>
</dbReference>
<dbReference type="InterPro" id="IPR054712">
    <property type="entry name" value="Cas3-like_dom"/>
</dbReference>
<comment type="similarity">
    <text evidence="2">In the central section; belongs to the CRISPR-associated helicase Cas3 family.</text>
</comment>
<evidence type="ECO:0000256" key="4">
    <source>
        <dbReference type="ARBA" id="ARBA00022741"/>
    </source>
</evidence>
<dbReference type="SUPFAM" id="SSF109604">
    <property type="entry name" value="HD-domain/PDEase-like"/>
    <property type="match status" value="1"/>
</dbReference>
<keyword evidence="4" id="KW-0547">Nucleotide-binding</keyword>
<evidence type="ECO:0000256" key="1">
    <source>
        <dbReference type="ARBA" id="ARBA00006847"/>
    </source>
</evidence>
<keyword evidence="7" id="KW-0067">ATP-binding</keyword>
<dbReference type="InterPro" id="IPR027417">
    <property type="entry name" value="P-loop_NTPase"/>
</dbReference>
<dbReference type="RefSeq" id="WP_090657025.1">
    <property type="nucleotide sequence ID" value="NZ_FOIA01000006.1"/>
</dbReference>
<evidence type="ECO:0000313" key="11">
    <source>
        <dbReference type="EMBL" id="SES90476.1"/>
    </source>
</evidence>
<dbReference type="AlphaFoldDB" id="A0A1I0A8I5"/>
<dbReference type="InterPro" id="IPR038257">
    <property type="entry name" value="CRISPR-assoc_Cas3_HD_sf"/>
</dbReference>
<dbReference type="GO" id="GO:0016787">
    <property type="term" value="F:hydrolase activity"/>
    <property type="evidence" value="ECO:0007669"/>
    <property type="project" value="UniProtKB-KW"/>
</dbReference>
<name>A0A1I0A8I5_9PROT</name>
<proteinExistence type="inferred from homology"/>
<dbReference type="Gene3D" id="1.10.3210.30">
    <property type="match status" value="1"/>
</dbReference>
<keyword evidence="6" id="KW-0347">Helicase</keyword>
<evidence type="ECO:0000313" key="12">
    <source>
        <dbReference type="Proteomes" id="UP000199345"/>
    </source>
</evidence>
<dbReference type="PROSITE" id="PS51192">
    <property type="entry name" value="HELICASE_ATP_BIND_1"/>
    <property type="match status" value="1"/>
</dbReference>
<dbReference type="OrthoDB" id="9810236at2"/>
<dbReference type="GO" id="GO:0051607">
    <property type="term" value="P:defense response to virus"/>
    <property type="evidence" value="ECO:0007669"/>
    <property type="project" value="UniProtKB-KW"/>
</dbReference>
<dbReference type="NCBIfam" id="TIGR01596">
    <property type="entry name" value="cas3_HD"/>
    <property type="match status" value="1"/>
</dbReference>
<dbReference type="InterPro" id="IPR006483">
    <property type="entry name" value="CRISPR-assoc_Cas3_HD"/>
</dbReference>
<keyword evidence="3" id="KW-0479">Metal-binding</keyword>
<protein>
    <submittedName>
        <fullName evidence="11">CRISPR-associated helicase, Cas3 family</fullName>
    </submittedName>
</protein>
<dbReference type="InterPro" id="IPR014001">
    <property type="entry name" value="Helicase_ATP-bd"/>
</dbReference>
<keyword evidence="8" id="KW-0051">Antiviral defense</keyword>
<accession>A0A1I0A8I5</accession>
<evidence type="ECO:0000256" key="2">
    <source>
        <dbReference type="ARBA" id="ARBA00009046"/>
    </source>
</evidence>
<evidence type="ECO:0000256" key="6">
    <source>
        <dbReference type="ARBA" id="ARBA00022806"/>
    </source>
</evidence>
<dbReference type="Pfam" id="PF00270">
    <property type="entry name" value="DEAD"/>
    <property type="match status" value="1"/>
</dbReference>
<reference evidence="12" key="1">
    <citation type="submission" date="2016-10" db="EMBL/GenBank/DDBJ databases">
        <authorList>
            <person name="Varghese N."/>
            <person name="Submissions S."/>
        </authorList>
    </citation>
    <scope>NUCLEOTIDE SEQUENCE [LARGE SCALE GENOMIC DNA]</scope>
    <source>
        <strain evidence="12">Nm71</strain>
    </source>
</reference>
<dbReference type="SUPFAM" id="SSF52540">
    <property type="entry name" value="P-loop containing nucleoside triphosphate hydrolases"/>
    <property type="match status" value="1"/>
</dbReference>
<gene>
    <name evidence="11" type="ORF">SAMN05216326_10686</name>
</gene>
<evidence type="ECO:0000256" key="8">
    <source>
        <dbReference type="ARBA" id="ARBA00023118"/>
    </source>
</evidence>
<evidence type="ECO:0000256" key="3">
    <source>
        <dbReference type="ARBA" id="ARBA00022723"/>
    </source>
</evidence>
<dbReference type="Proteomes" id="UP000199345">
    <property type="component" value="Unassembled WGS sequence"/>
</dbReference>
<evidence type="ECO:0000256" key="5">
    <source>
        <dbReference type="ARBA" id="ARBA00022801"/>
    </source>
</evidence>
<feature type="domain" description="HD Cas3-type" evidence="10">
    <location>
        <begin position="16"/>
        <end position="188"/>
    </location>
</feature>
<dbReference type="GO" id="GO:0004386">
    <property type="term" value="F:helicase activity"/>
    <property type="evidence" value="ECO:0007669"/>
    <property type="project" value="UniProtKB-KW"/>
</dbReference>
<organism evidence="11 12">
    <name type="scientific">Nitrosomonas marina</name>
    <dbReference type="NCBI Taxonomy" id="917"/>
    <lineage>
        <taxon>Bacteria</taxon>
        <taxon>Pseudomonadati</taxon>
        <taxon>Pseudomonadota</taxon>
        <taxon>Betaproteobacteria</taxon>
        <taxon>Nitrosomonadales</taxon>
        <taxon>Nitrosomonadaceae</taxon>
        <taxon>Nitrosomonas</taxon>
    </lineage>
</organism>
<sequence length="746" mass="83367">MGQGTNLAHVCQDSDGKWLEHPLDEHLYEVAKRAKANAQKFCSAEWAYLAGLWHDLGKYRPKFQQYIKSASGYDTEAHIEGMPGRVDHSTAGAIHAIEKLGLQGRILAYLIAGHHSGLPDWNSTESGQSSLFNRIENGKEKGYLEEVLRAVPPMAILNNITPSSLPPNGSLALWLRLLFSCLVDADFLDTEAFMDHEKYTLRSAYPSLATLKYVFDLYMNEKSAKAKTSKVNLIRAKVLNQCYAKAVLPSGLFSLTVPTGGGKTLSSMAFALTHAIHHGKHRVIYVIPYTSILEQTVEIFRNIFGAESVIEHHSNLNPDRENLRSRLASENWDAPVIVTTNVQFFESLFAAKTSRCRKLHNIVNSVVVLDEAQLMPPEFLTPILHVMQDLANGYKVSFVLSTATQPAFSPRPKFPGLKEVRELMDDPEQLYTGLKRVEAELPDDFTSQRTWESVAEELIQFESVLCIVNSRNDCRELHGLMPSETIHLSALMCGQHRSQAIAEIKRRLKTGLPTRVVSTQLVEAGVDMDFPVVYRALAGLDAVAQAAGRCNREGMKSSLGKVVVFVPPTPAPPGLLRKAQQSGAEVMRLSKGNPLSRECFEAYFQHYYASLNSLDVAGIISLLDLNNSAEARKAELNFRTAAKNFQLINEEGQTAVIVRFGESPGLINTLENSKNMHPRELRGIFQRLQRYTVNIREHECRKLLKNQEIEEMFPGIFIQKSDMLYDSRLGLIMNQGIVFDPTQSVV</sequence>
<evidence type="ECO:0000259" key="9">
    <source>
        <dbReference type="PROSITE" id="PS51192"/>
    </source>
</evidence>
<dbReference type="EMBL" id="FOIA01000006">
    <property type="protein sequence ID" value="SES90476.1"/>
    <property type="molecule type" value="Genomic_DNA"/>
</dbReference>
<dbReference type="GO" id="GO:0005524">
    <property type="term" value="F:ATP binding"/>
    <property type="evidence" value="ECO:0007669"/>
    <property type="project" value="UniProtKB-KW"/>
</dbReference>
<dbReference type="Pfam" id="PF18019">
    <property type="entry name" value="Cas3_HD"/>
    <property type="match status" value="1"/>
</dbReference>
<dbReference type="Pfam" id="PF22590">
    <property type="entry name" value="Cas3-like_C_2"/>
    <property type="match status" value="1"/>
</dbReference>
<dbReference type="PROSITE" id="PS51643">
    <property type="entry name" value="HD_CAS3"/>
    <property type="match status" value="1"/>
</dbReference>
<keyword evidence="5" id="KW-0378">Hydrolase</keyword>
<evidence type="ECO:0000256" key="7">
    <source>
        <dbReference type="ARBA" id="ARBA00022840"/>
    </source>
</evidence>
<feature type="domain" description="Helicase ATP-binding" evidence="9">
    <location>
        <begin position="244"/>
        <end position="423"/>
    </location>
</feature>
<comment type="similarity">
    <text evidence="1">In the N-terminal section; belongs to the CRISPR-associated nuclease Cas3-HD family.</text>
</comment>